<dbReference type="AlphaFoldDB" id="A0A0F9C766"/>
<dbReference type="GO" id="GO:0004140">
    <property type="term" value="F:dephospho-CoA kinase activity"/>
    <property type="evidence" value="ECO:0007669"/>
    <property type="project" value="InterPro"/>
</dbReference>
<keyword evidence="1" id="KW-0547">Nucleotide-binding</keyword>
<evidence type="ECO:0000256" key="1">
    <source>
        <dbReference type="ARBA" id="ARBA00022741"/>
    </source>
</evidence>
<dbReference type="GO" id="GO:0015937">
    <property type="term" value="P:coenzyme A biosynthetic process"/>
    <property type="evidence" value="ECO:0007669"/>
    <property type="project" value="InterPro"/>
</dbReference>
<organism evidence="3">
    <name type="scientific">marine sediment metagenome</name>
    <dbReference type="NCBI Taxonomy" id="412755"/>
    <lineage>
        <taxon>unclassified sequences</taxon>
        <taxon>metagenomes</taxon>
        <taxon>ecological metagenomes</taxon>
    </lineage>
</organism>
<evidence type="ECO:0008006" key="4">
    <source>
        <dbReference type="Google" id="ProtNLM"/>
    </source>
</evidence>
<dbReference type="PROSITE" id="PS51219">
    <property type="entry name" value="DPCK"/>
    <property type="match status" value="1"/>
</dbReference>
<dbReference type="EMBL" id="LAZR01037459">
    <property type="protein sequence ID" value="KKL22152.1"/>
    <property type="molecule type" value="Genomic_DNA"/>
</dbReference>
<gene>
    <name evidence="3" type="ORF">LCGC14_2438340</name>
</gene>
<evidence type="ECO:0000313" key="3">
    <source>
        <dbReference type="EMBL" id="KKL22152.1"/>
    </source>
</evidence>
<keyword evidence="2" id="KW-0067">ATP-binding</keyword>
<comment type="caution">
    <text evidence="3">The sequence shown here is derived from an EMBL/GenBank/DDBJ whole genome shotgun (WGS) entry which is preliminary data.</text>
</comment>
<evidence type="ECO:0000256" key="2">
    <source>
        <dbReference type="ARBA" id="ARBA00022840"/>
    </source>
</evidence>
<protein>
    <recommendedName>
        <fullName evidence="4">Zeta toxin domain-containing protein</fullName>
    </recommendedName>
</protein>
<feature type="non-terminal residue" evidence="3">
    <location>
        <position position="51"/>
    </location>
</feature>
<dbReference type="InterPro" id="IPR001977">
    <property type="entry name" value="Depp_CoAkinase"/>
</dbReference>
<dbReference type="GO" id="GO:0005524">
    <property type="term" value="F:ATP binding"/>
    <property type="evidence" value="ECO:0007669"/>
    <property type="project" value="UniProtKB-KW"/>
</dbReference>
<reference evidence="3" key="1">
    <citation type="journal article" date="2015" name="Nature">
        <title>Complex archaea that bridge the gap between prokaryotes and eukaryotes.</title>
        <authorList>
            <person name="Spang A."/>
            <person name="Saw J.H."/>
            <person name="Jorgensen S.L."/>
            <person name="Zaremba-Niedzwiedzka K."/>
            <person name="Martijn J."/>
            <person name="Lind A.E."/>
            <person name="van Eijk R."/>
            <person name="Schleper C."/>
            <person name="Guy L."/>
            <person name="Ettema T.J."/>
        </authorList>
    </citation>
    <scope>NUCLEOTIDE SEQUENCE</scope>
</reference>
<proteinExistence type="predicted"/>
<accession>A0A0F9C766</accession>
<name>A0A0F9C766_9ZZZZ</name>
<sequence>MIKMFEQKIQEGVYDRGIFKAFFLAGGPGSGKSFVTQKVTSGLSLKVINSD</sequence>